<keyword evidence="2" id="KW-1185">Reference proteome</keyword>
<protein>
    <submittedName>
        <fullName evidence="1">Uncharacterized protein</fullName>
    </submittedName>
</protein>
<dbReference type="Proteomes" id="UP000248326">
    <property type="component" value="Unassembled WGS sequence"/>
</dbReference>
<accession>A0A318S8K5</accession>
<name>A0A318S8K5_9DEIO</name>
<evidence type="ECO:0000313" key="1">
    <source>
        <dbReference type="EMBL" id="PYE54445.1"/>
    </source>
</evidence>
<comment type="caution">
    <text evidence="1">The sequence shown here is derived from an EMBL/GenBank/DDBJ whole genome shotgun (WGS) entry which is preliminary data.</text>
</comment>
<evidence type="ECO:0000313" key="2">
    <source>
        <dbReference type="Proteomes" id="UP000248326"/>
    </source>
</evidence>
<dbReference type="AlphaFoldDB" id="A0A318S8K5"/>
<gene>
    <name evidence="1" type="ORF">DES52_10582</name>
</gene>
<sequence length="78" mass="8618">MPSSRHDELTIHTSADPRFTTRAVVEAPSGLFLVDLGERPYSENEGVSYDETAFLAAITDAYREGRGKPVDSVDEAFR</sequence>
<proteinExistence type="predicted"/>
<dbReference type="OrthoDB" id="73642at2"/>
<organism evidence="1 2">
    <name type="scientific">Deinococcus yavapaiensis KR-236</name>
    <dbReference type="NCBI Taxonomy" id="694435"/>
    <lineage>
        <taxon>Bacteria</taxon>
        <taxon>Thermotogati</taxon>
        <taxon>Deinococcota</taxon>
        <taxon>Deinococci</taxon>
        <taxon>Deinococcales</taxon>
        <taxon>Deinococcaceae</taxon>
        <taxon>Deinococcus</taxon>
    </lineage>
</organism>
<reference evidence="1 2" key="1">
    <citation type="submission" date="2018-06" db="EMBL/GenBank/DDBJ databases">
        <title>Genomic Encyclopedia of Type Strains, Phase IV (KMG-IV): sequencing the most valuable type-strain genomes for metagenomic binning, comparative biology and taxonomic classification.</title>
        <authorList>
            <person name="Goeker M."/>
        </authorList>
    </citation>
    <scope>NUCLEOTIDE SEQUENCE [LARGE SCALE GENOMIC DNA]</scope>
    <source>
        <strain evidence="1 2">DSM 18048</strain>
    </source>
</reference>
<dbReference type="RefSeq" id="WP_110886231.1">
    <property type="nucleotide sequence ID" value="NZ_QJSX01000005.1"/>
</dbReference>
<dbReference type="EMBL" id="QJSX01000005">
    <property type="protein sequence ID" value="PYE54445.1"/>
    <property type="molecule type" value="Genomic_DNA"/>
</dbReference>